<proteinExistence type="inferred from homology"/>
<feature type="transmembrane region" description="Helical" evidence="7">
    <location>
        <begin position="12"/>
        <end position="31"/>
    </location>
</feature>
<feature type="transmembrane region" description="Helical" evidence="7">
    <location>
        <begin position="72"/>
        <end position="90"/>
    </location>
</feature>
<comment type="subcellular location">
    <subcellularLocation>
        <location evidence="1">Cell membrane</location>
        <topology evidence="1">Multi-pass membrane protein</topology>
    </subcellularLocation>
</comment>
<dbReference type="EMBL" id="JAZBJM010000001">
    <property type="protein sequence ID" value="MEM0517312.1"/>
    <property type="molecule type" value="Genomic_DNA"/>
</dbReference>
<evidence type="ECO:0000313" key="9">
    <source>
        <dbReference type="EMBL" id="MEM0571947.1"/>
    </source>
</evidence>
<dbReference type="PANTHER" id="PTHR33452:SF1">
    <property type="entry name" value="INNER MEMBRANE PROTEIN YPHA-RELATED"/>
    <property type="match status" value="1"/>
</dbReference>
<evidence type="ECO:0000256" key="2">
    <source>
        <dbReference type="ARBA" id="ARBA00006679"/>
    </source>
</evidence>
<evidence type="ECO:0000256" key="6">
    <source>
        <dbReference type="ARBA" id="ARBA00023136"/>
    </source>
</evidence>
<dbReference type="EMBL" id="JBANCF010000001">
    <property type="protein sequence ID" value="MEM0571947.1"/>
    <property type="molecule type" value="Genomic_DNA"/>
</dbReference>
<keyword evidence="5 7" id="KW-1133">Transmembrane helix</keyword>
<organism evidence="8 10">
    <name type="scientific">Aequorivita flava</name>
    <dbReference type="NCBI Taxonomy" id="3114371"/>
    <lineage>
        <taxon>Bacteria</taxon>
        <taxon>Pseudomonadati</taxon>
        <taxon>Bacteroidota</taxon>
        <taxon>Flavobacteriia</taxon>
        <taxon>Flavobacteriales</taxon>
        <taxon>Flavobacteriaceae</taxon>
        <taxon>Aequorivita</taxon>
    </lineage>
</organism>
<keyword evidence="11" id="KW-1185">Reference proteome</keyword>
<evidence type="ECO:0000256" key="7">
    <source>
        <dbReference type="SAM" id="Phobius"/>
    </source>
</evidence>
<gene>
    <name evidence="9" type="ORF">VZD24_00335</name>
    <name evidence="8" type="ORF">VZD85_03025</name>
</gene>
<evidence type="ECO:0000313" key="10">
    <source>
        <dbReference type="Proteomes" id="UP001388259"/>
    </source>
</evidence>
<keyword evidence="3" id="KW-1003">Cell membrane</keyword>
<dbReference type="RefSeq" id="WP_279447424.1">
    <property type="nucleotide sequence ID" value="NZ_JAZBJM010000001.1"/>
</dbReference>
<feature type="transmembrane region" description="Helical" evidence="7">
    <location>
        <begin position="43"/>
        <end position="65"/>
    </location>
</feature>
<reference evidence="8 11" key="1">
    <citation type="submission" date="2024-01" db="EMBL/GenBank/DDBJ databases">
        <title>Aequorivita flavus sp. nov., isolated from deep-sea sediment.</title>
        <authorList>
            <person name="Chen X."/>
        </authorList>
    </citation>
    <scope>NUCLEOTIDE SEQUENCE</scope>
    <source>
        <strain evidence="8">MCCC 1A16923</strain>
        <strain evidence="9 11">MCCC 1A16935</strain>
    </source>
</reference>
<name>A0AB35YSX8_9FLAO</name>
<keyword evidence="4 7" id="KW-0812">Transmembrane</keyword>
<comment type="similarity">
    <text evidence="2">Belongs to the DoxX family.</text>
</comment>
<evidence type="ECO:0000256" key="1">
    <source>
        <dbReference type="ARBA" id="ARBA00004651"/>
    </source>
</evidence>
<dbReference type="Pfam" id="PF07681">
    <property type="entry name" value="DoxX"/>
    <property type="match status" value="1"/>
</dbReference>
<keyword evidence="6 7" id="KW-0472">Membrane</keyword>
<sequence>MQISTSSNIGLLLLRIGFGGMMLTHGIPKLLQMFSGDFAFGDPIGIGTTATLVIAVICEVFFPLLVIIGFRVRIAAIPIIVTMAVAAFIVHAADPLGTKEMAILYMFGFTAISLLGSGKYAVDKR</sequence>
<comment type="caution">
    <text evidence="8">The sequence shown here is derived from an EMBL/GenBank/DDBJ whole genome shotgun (WGS) entry which is preliminary data.</text>
</comment>
<evidence type="ECO:0000256" key="4">
    <source>
        <dbReference type="ARBA" id="ARBA00022692"/>
    </source>
</evidence>
<dbReference type="InterPro" id="IPR032808">
    <property type="entry name" value="DoxX"/>
</dbReference>
<evidence type="ECO:0000313" key="11">
    <source>
        <dbReference type="Proteomes" id="UP001390963"/>
    </source>
</evidence>
<feature type="transmembrane region" description="Helical" evidence="7">
    <location>
        <begin position="102"/>
        <end position="122"/>
    </location>
</feature>
<protein>
    <submittedName>
        <fullName evidence="8">DoxX family protein</fullName>
    </submittedName>
</protein>
<dbReference type="Proteomes" id="UP001390963">
    <property type="component" value="Unassembled WGS sequence"/>
</dbReference>
<dbReference type="PANTHER" id="PTHR33452">
    <property type="entry name" value="OXIDOREDUCTASE CATD-RELATED"/>
    <property type="match status" value="1"/>
</dbReference>
<accession>A0AB35YSX8</accession>
<evidence type="ECO:0000313" key="8">
    <source>
        <dbReference type="EMBL" id="MEM0517312.1"/>
    </source>
</evidence>
<evidence type="ECO:0000256" key="5">
    <source>
        <dbReference type="ARBA" id="ARBA00022989"/>
    </source>
</evidence>
<dbReference type="AlphaFoldDB" id="A0AB35YSX8"/>
<dbReference type="InterPro" id="IPR051907">
    <property type="entry name" value="DoxX-like_oxidoreductase"/>
</dbReference>
<dbReference type="GO" id="GO:0005886">
    <property type="term" value="C:plasma membrane"/>
    <property type="evidence" value="ECO:0007669"/>
    <property type="project" value="UniProtKB-SubCell"/>
</dbReference>
<evidence type="ECO:0000256" key="3">
    <source>
        <dbReference type="ARBA" id="ARBA00022475"/>
    </source>
</evidence>
<dbReference type="Proteomes" id="UP001388259">
    <property type="component" value="Unassembled WGS sequence"/>
</dbReference>